<keyword evidence="3" id="KW-1185">Reference proteome</keyword>
<dbReference type="RefSeq" id="WP_161483047.1">
    <property type="nucleotide sequence ID" value="NZ_WXEW01000009.1"/>
</dbReference>
<accession>A0A7C9NI77</accession>
<proteinExistence type="predicted"/>
<sequence length="84" mass="9356">MDTSGKENSEEDQRARLSERLDAFQAGDTRFGLFLEGMASPHTLAAEPRQRRVVAFINAQLDTIGVELRDVGYPVFGSFQLPMP</sequence>
<feature type="domain" description="AbiJ-NTD3" evidence="1">
    <location>
        <begin position="17"/>
        <end position="76"/>
    </location>
</feature>
<comment type="caution">
    <text evidence="2">The sequence shown here is derived from an EMBL/GenBank/DDBJ whole genome shotgun (WGS) entry which is preliminary data.</text>
</comment>
<evidence type="ECO:0000259" key="1">
    <source>
        <dbReference type="Pfam" id="PF18860"/>
    </source>
</evidence>
<dbReference type="Pfam" id="PF18860">
    <property type="entry name" value="AbiJ_NTD3"/>
    <property type="match status" value="1"/>
</dbReference>
<dbReference type="Proteomes" id="UP000479526">
    <property type="component" value="Unassembled WGS sequence"/>
</dbReference>
<gene>
    <name evidence="2" type="ORF">GT755_29755</name>
</gene>
<evidence type="ECO:0000313" key="3">
    <source>
        <dbReference type="Proteomes" id="UP000479526"/>
    </source>
</evidence>
<evidence type="ECO:0000313" key="2">
    <source>
        <dbReference type="EMBL" id="NAS25855.1"/>
    </source>
</evidence>
<dbReference type="AlphaFoldDB" id="A0A7C9NI77"/>
<name>A0A7C9NI77_9ACTN</name>
<dbReference type="InterPro" id="IPR041427">
    <property type="entry name" value="AbiJ-NTD3"/>
</dbReference>
<protein>
    <recommendedName>
        <fullName evidence="1">AbiJ-NTD3 domain-containing protein</fullName>
    </recommendedName>
</protein>
<dbReference type="EMBL" id="WXEW01000009">
    <property type="protein sequence ID" value="NAS25855.1"/>
    <property type="molecule type" value="Genomic_DNA"/>
</dbReference>
<organism evidence="2 3">
    <name type="scientific">Herbidospora solisilvae</name>
    <dbReference type="NCBI Taxonomy" id="2696284"/>
    <lineage>
        <taxon>Bacteria</taxon>
        <taxon>Bacillati</taxon>
        <taxon>Actinomycetota</taxon>
        <taxon>Actinomycetes</taxon>
        <taxon>Streptosporangiales</taxon>
        <taxon>Streptosporangiaceae</taxon>
        <taxon>Herbidospora</taxon>
    </lineage>
</organism>
<reference evidence="2 3" key="1">
    <citation type="submission" date="2020-01" db="EMBL/GenBank/DDBJ databases">
        <title>Herbidospora sp. NEAU-GS84 nov., a novel actinomycete isolated from soil.</title>
        <authorList>
            <person name="Han L."/>
        </authorList>
    </citation>
    <scope>NUCLEOTIDE SEQUENCE [LARGE SCALE GENOMIC DNA]</scope>
    <source>
        <strain evidence="2 3">NEAU-GS84</strain>
    </source>
</reference>